<evidence type="ECO:0008006" key="3">
    <source>
        <dbReference type="Google" id="ProtNLM"/>
    </source>
</evidence>
<organism evidence="1 2">
    <name type="scientific">Dryococelus australis</name>
    <dbReference type="NCBI Taxonomy" id="614101"/>
    <lineage>
        <taxon>Eukaryota</taxon>
        <taxon>Metazoa</taxon>
        <taxon>Ecdysozoa</taxon>
        <taxon>Arthropoda</taxon>
        <taxon>Hexapoda</taxon>
        <taxon>Insecta</taxon>
        <taxon>Pterygota</taxon>
        <taxon>Neoptera</taxon>
        <taxon>Polyneoptera</taxon>
        <taxon>Phasmatodea</taxon>
        <taxon>Verophasmatodea</taxon>
        <taxon>Anareolatae</taxon>
        <taxon>Phasmatidae</taxon>
        <taxon>Eurycanthinae</taxon>
        <taxon>Dryococelus</taxon>
    </lineage>
</organism>
<name>A0ABQ9HDA9_9NEOP</name>
<protein>
    <recommendedName>
        <fullName evidence="3">HAT C-terminal dimerisation domain-containing protein</fullName>
    </recommendedName>
</protein>
<dbReference type="PANTHER" id="PTHR45913">
    <property type="entry name" value="EPM2A-INTERACTING PROTEIN 1"/>
    <property type="match status" value="1"/>
</dbReference>
<accession>A0ABQ9HDA9</accession>
<sequence length="239" mass="27113">MVHNASQLNTDGLHASNNISLLIAKSVKSHTIGEKLILLAVTEALRTVLHKPPRDTIKTIPLGNNSVKRCMAENVEGTLCCTLRTTEFALQLETKNDTTLIKAKFVISAFIAKLTVFKRNVGRCELYQFPTLSELEHTVGLQGDDLQDLLMMEIPDWVINQFSDTEKVVVLEEELIELQNDIELKPKLKKSYEKFRLQKEIPDCYPALWRVVKKLLVAFPTSYLVERCFSVVSILLSKQ</sequence>
<evidence type="ECO:0000313" key="2">
    <source>
        <dbReference type="Proteomes" id="UP001159363"/>
    </source>
</evidence>
<keyword evidence="2" id="KW-1185">Reference proteome</keyword>
<proteinExistence type="predicted"/>
<dbReference type="Proteomes" id="UP001159363">
    <property type="component" value="Chromosome 4"/>
</dbReference>
<evidence type="ECO:0000313" key="1">
    <source>
        <dbReference type="EMBL" id="KAJ8882298.1"/>
    </source>
</evidence>
<comment type="caution">
    <text evidence="1">The sequence shown here is derived from an EMBL/GenBank/DDBJ whole genome shotgun (WGS) entry which is preliminary data.</text>
</comment>
<reference evidence="1 2" key="1">
    <citation type="submission" date="2023-02" db="EMBL/GenBank/DDBJ databases">
        <title>LHISI_Scaffold_Assembly.</title>
        <authorList>
            <person name="Stuart O.P."/>
            <person name="Cleave R."/>
            <person name="Magrath M.J.L."/>
            <person name="Mikheyev A.S."/>
        </authorList>
    </citation>
    <scope>NUCLEOTIDE SEQUENCE [LARGE SCALE GENOMIC DNA]</scope>
    <source>
        <strain evidence="1">Daus_M_001</strain>
        <tissue evidence="1">Leg muscle</tissue>
    </source>
</reference>
<gene>
    <name evidence="1" type="ORF">PR048_014100</name>
</gene>
<dbReference type="EMBL" id="JARBHB010000005">
    <property type="protein sequence ID" value="KAJ8882298.1"/>
    <property type="molecule type" value="Genomic_DNA"/>
</dbReference>
<dbReference type="PANTHER" id="PTHR45913:SF22">
    <property type="entry name" value="SCAN BOX DOMAIN-CONTAINING PROTEIN"/>
    <property type="match status" value="1"/>
</dbReference>